<evidence type="ECO:0000256" key="8">
    <source>
        <dbReference type="ARBA" id="ARBA00023288"/>
    </source>
</evidence>
<keyword evidence="10" id="KW-1133">Transmembrane helix</keyword>
<dbReference type="Pfam" id="PF14368">
    <property type="entry name" value="LTP_2"/>
    <property type="match status" value="1"/>
</dbReference>
<comment type="caution">
    <text evidence="13">The sequence shown here is derived from an EMBL/GenBank/DDBJ whole genome shotgun (WGS) entry which is preliminary data.</text>
</comment>
<evidence type="ECO:0000256" key="4">
    <source>
        <dbReference type="ARBA" id="ARBA00022622"/>
    </source>
</evidence>
<keyword evidence="7" id="KW-0325">Glycoprotein</keyword>
<keyword evidence="5 11" id="KW-0732">Signal</keyword>
<keyword evidence="3" id="KW-1003">Cell membrane</keyword>
<dbReference type="GO" id="GO:0098552">
    <property type="term" value="C:side of membrane"/>
    <property type="evidence" value="ECO:0007669"/>
    <property type="project" value="UniProtKB-KW"/>
</dbReference>
<keyword evidence="14" id="KW-1185">Reference proteome</keyword>
<feature type="domain" description="Bifunctional inhibitor/plant lipid transfer protein/seed storage helical" evidence="12">
    <location>
        <begin position="31"/>
        <end position="112"/>
    </location>
</feature>
<evidence type="ECO:0000256" key="6">
    <source>
        <dbReference type="ARBA" id="ARBA00023157"/>
    </source>
</evidence>
<evidence type="ECO:0000313" key="13">
    <source>
        <dbReference type="EMBL" id="KAK6922413.1"/>
    </source>
</evidence>
<keyword evidence="6" id="KW-1015">Disulfide bond</keyword>
<evidence type="ECO:0000256" key="2">
    <source>
        <dbReference type="ARBA" id="ARBA00009748"/>
    </source>
</evidence>
<keyword evidence="8" id="KW-0449">Lipoprotein</keyword>
<evidence type="ECO:0000256" key="1">
    <source>
        <dbReference type="ARBA" id="ARBA00004609"/>
    </source>
</evidence>
<reference evidence="13 14" key="1">
    <citation type="submission" date="2023-12" db="EMBL/GenBank/DDBJ databases">
        <title>A high-quality genome assembly for Dillenia turbinata (Dilleniales).</title>
        <authorList>
            <person name="Chanderbali A."/>
        </authorList>
    </citation>
    <scope>NUCLEOTIDE SEQUENCE [LARGE SCALE GENOMIC DNA]</scope>
    <source>
        <strain evidence="13">LSX21</strain>
        <tissue evidence="13">Leaf</tissue>
    </source>
</reference>
<dbReference type="InterPro" id="IPR016140">
    <property type="entry name" value="Bifunc_inhib/LTP/seed_store"/>
</dbReference>
<evidence type="ECO:0000256" key="7">
    <source>
        <dbReference type="ARBA" id="ARBA00023180"/>
    </source>
</evidence>
<dbReference type="GO" id="GO:0005886">
    <property type="term" value="C:plasma membrane"/>
    <property type="evidence" value="ECO:0007669"/>
    <property type="project" value="UniProtKB-SubCell"/>
</dbReference>
<comment type="similarity">
    <text evidence="2">Belongs to the plant LTP family.</text>
</comment>
<dbReference type="Gene3D" id="1.10.110.10">
    <property type="entry name" value="Plant lipid-transfer and hydrophobic proteins"/>
    <property type="match status" value="1"/>
</dbReference>
<keyword evidence="10" id="KW-0812">Transmembrane</keyword>
<dbReference type="CDD" id="cd00010">
    <property type="entry name" value="AAI_LTSS"/>
    <property type="match status" value="1"/>
</dbReference>
<keyword evidence="4" id="KW-0336">GPI-anchor</keyword>
<dbReference type="PANTHER" id="PTHR33044">
    <property type="entry name" value="BIFUNCTIONAL INHIBITOR/LIPID-TRANSFER PROTEIN/SEED STORAGE 2S ALBUMIN SUPERFAMILY PROTEIN-RELATED"/>
    <property type="match status" value="1"/>
</dbReference>
<evidence type="ECO:0000256" key="3">
    <source>
        <dbReference type="ARBA" id="ARBA00022475"/>
    </source>
</evidence>
<protein>
    <submittedName>
        <fullName evidence="13">Bifunctional inhibitor/plant lipid transfer protein/seed storage helical domain</fullName>
    </submittedName>
</protein>
<evidence type="ECO:0000256" key="9">
    <source>
        <dbReference type="SAM" id="MobiDB-lite"/>
    </source>
</evidence>
<dbReference type="InterPro" id="IPR036312">
    <property type="entry name" value="Bifun_inhib/LTP/seed_sf"/>
</dbReference>
<dbReference type="SMART" id="SM00499">
    <property type="entry name" value="AAI"/>
    <property type="match status" value="1"/>
</dbReference>
<evidence type="ECO:0000256" key="5">
    <source>
        <dbReference type="ARBA" id="ARBA00022729"/>
    </source>
</evidence>
<feature type="signal peptide" evidence="11">
    <location>
        <begin position="1"/>
        <end position="25"/>
    </location>
</feature>
<dbReference type="EMBL" id="JBAMMX010000019">
    <property type="protein sequence ID" value="KAK6922413.1"/>
    <property type="molecule type" value="Genomic_DNA"/>
</dbReference>
<dbReference type="Proteomes" id="UP001370490">
    <property type="component" value="Unassembled WGS sequence"/>
</dbReference>
<feature type="region of interest" description="Disordered" evidence="9">
    <location>
        <begin position="135"/>
        <end position="156"/>
    </location>
</feature>
<sequence length="187" mass="19514">MASNESMIFGFLLVILMAMVGFGGSALTDECNSEFTKVGSCLSYATAKTATPTVDCCKAVSSIKDDKPVCLCYIIQQTHNGSQEIKSLGLQESRLLQLPSACKLANASLSDCPKLLNLSPSDPTYSIFTNTTAASETSTPSTVSGTSTAAADSSSGSRLGTQFGALIATCMVIIFQAFPACYFGHSI</sequence>
<evidence type="ECO:0000259" key="12">
    <source>
        <dbReference type="SMART" id="SM00499"/>
    </source>
</evidence>
<proteinExistence type="inferred from homology"/>
<gene>
    <name evidence="13" type="ORF">RJ641_012920</name>
</gene>
<keyword evidence="10" id="KW-0472">Membrane</keyword>
<organism evidence="13 14">
    <name type="scientific">Dillenia turbinata</name>
    <dbReference type="NCBI Taxonomy" id="194707"/>
    <lineage>
        <taxon>Eukaryota</taxon>
        <taxon>Viridiplantae</taxon>
        <taxon>Streptophyta</taxon>
        <taxon>Embryophyta</taxon>
        <taxon>Tracheophyta</taxon>
        <taxon>Spermatophyta</taxon>
        <taxon>Magnoliopsida</taxon>
        <taxon>eudicotyledons</taxon>
        <taxon>Gunneridae</taxon>
        <taxon>Pentapetalae</taxon>
        <taxon>Dilleniales</taxon>
        <taxon>Dilleniaceae</taxon>
        <taxon>Dillenia</taxon>
    </lineage>
</organism>
<feature type="chain" id="PRO_5042828535" evidence="11">
    <location>
        <begin position="26"/>
        <end position="187"/>
    </location>
</feature>
<dbReference type="SUPFAM" id="SSF47699">
    <property type="entry name" value="Bifunctional inhibitor/lipid-transfer protein/seed storage 2S albumin"/>
    <property type="match status" value="1"/>
</dbReference>
<comment type="subcellular location">
    <subcellularLocation>
        <location evidence="1">Cell membrane</location>
        <topology evidence="1">Lipid-anchor</topology>
        <topology evidence="1">GPI-anchor</topology>
    </subcellularLocation>
</comment>
<evidence type="ECO:0000256" key="10">
    <source>
        <dbReference type="SAM" id="Phobius"/>
    </source>
</evidence>
<name>A0AAN8Z6J9_9MAGN</name>
<dbReference type="InterPro" id="IPR043325">
    <property type="entry name" value="LTSS"/>
</dbReference>
<dbReference type="AlphaFoldDB" id="A0AAN8Z6J9"/>
<accession>A0AAN8Z6J9</accession>
<evidence type="ECO:0000256" key="11">
    <source>
        <dbReference type="SAM" id="SignalP"/>
    </source>
</evidence>
<evidence type="ECO:0000313" key="14">
    <source>
        <dbReference type="Proteomes" id="UP001370490"/>
    </source>
</evidence>
<feature type="transmembrane region" description="Helical" evidence="10">
    <location>
        <begin position="163"/>
        <end position="183"/>
    </location>
</feature>